<dbReference type="PANTHER" id="PTHR10612:SF34">
    <property type="entry name" value="APOLIPOPROTEIN D"/>
    <property type="match status" value="1"/>
</dbReference>
<dbReference type="SUPFAM" id="SSF50814">
    <property type="entry name" value="Lipocalins"/>
    <property type="match status" value="1"/>
</dbReference>
<keyword evidence="1" id="KW-1133">Transmembrane helix</keyword>
<name>A0ABM7NU26_9VIRU</name>
<keyword evidence="1" id="KW-0812">Transmembrane</keyword>
<evidence type="ECO:0000256" key="1">
    <source>
        <dbReference type="SAM" id="Phobius"/>
    </source>
</evidence>
<evidence type="ECO:0000313" key="3">
    <source>
        <dbReference type="EMBL" id="BCS83682.1"/>
    </source>
</evidence>
<feature type="transmembrane region" description="Helical" evidence="1">
    <location>
        <begin position="6"/>
        <end position="22"/>
    </location>
</feature>
<evidence type="ECO:0000259" key="2">
    <source>
        <dbReference type="Pfam" id="PF08212"/>
    </source>
</evidence>
<dbReference type="EMBL" id="AP024483">
    <property type="protein sequence ID" value="BCS83682.1"/>
    <property type="molecule type" value="Genomic_DNA"/>
</dbReference>
<evidence type="ECO:0000313" key="4">
    <source>
        <dbReference type="Proteomes" id="UP001321479"/>
    </source>
</evidence>
<reference evidence="3 4" key="1">
    <citation type="submission" date="2021-02" db="EMBL/GenBank/DDBJ databases">
        <title>Cotonvirus japonicus, which uses Golgi apparatus of host cells for its virion factory, phylogenetically links tailed tupanvirus and icosahedral mimivirus.</title>
        <authorList>
            <person name="Takahashi H."/>
            <person name="Fukaya S."/>
            <person name="Song C."/>
            <person name="Murata K."/>
            <person name="Takemura M."/>
        </authorList>
    </citation>
    <scope>NUCLEOTIDE SEQUENCE [LARGE SCALE GENOMIC DNA]</scope>
</reference>
<accession>A0ABM7NU26</accession>
<dbReference type="InterPro" id="IPR022272">
    <property type="entry name" value="Lipocalin_CS"/>
</dbReference>
<dbReference type="Proteomes" id="UP001321479">
    <property type="component" value="Segment"/>
</dbReference>
<dbReference type="Gene3D" id="2.40.128.20">
    <property type="match status" value="1"/>
</dbReference>
<keyword evidence="1" id="KW-0472">Membrane</keyword>
<protein>
    <submittedName>
        <fullName evidence="3">Lipocalin</fullName>
    </submittedName>
</protein>
<feature type="domain" description="Lipocalin/cytosolic fatty-acid binding" evidence="2">
    <location>
        <begin position="28"/>
        <end position="88"/>
    </location>
</feature>
<dbReference type="PANTHER" id="PTHR10612">
    <property type="entry name" value="APOLIPOPROTEIN D"/>
    <property type="match status" value="1"/>
</dbReference>
<dbReference type="PROSITE" id="PS00213">
    <property type="entry name" value="LIPOCALIN"/>
    <property type="match status" value="1"/>
</dbReference>
<dbReference type="RefSeq" id="YP_010842290.1">
    <property type="nucleotide sequence ID" value="NC_079139.1"/>
</dbReference>
<dbReference type="GeneID" id="80558887"/>
<keyword evidence="4" id="KW-1185">Reference proteome</keyword>
<proteinExistence type="predicted"/>
<dbReference type="Pfam" id="PF08212">
    <property type="entry name" value="Lipocalin_2"/>
    <property type="match status" value="1"/>
</dbReference>
<organism evidence="3 4">
    <name type="scientific">Cotonvirus japonicus</name>
    <dbReference type="NCBI Taxonomy" id="2811091"/>
    <lineage>
        <taxon>Viruses</taxon>
        <taxon>Varidnaviria</taxon>
        <taxon>Bamfordvirae</taxon>
        <taxon>Nucleocytoviricota</taxon>
        <taxon>Megaviricetes</taxon>
        <taxon>Imitervirales</taxon>
        <taxon>Mimiviridae</taxon>
        <taxon>Megamimivirinae</taxon>
        <taxon>Cotonvirus</taxon>
        <taxon>Cotonvirus japonicum</taxon>
    </lineage>
</organism>
<sequence length="115" mass="13212">MWIIIFIIVLMIIIVIFNKWKIEPQKYLNIKKYMGTWYEIARLPTSFQQNCINSKATYLLNKTGEIQVINQCEINGVNNSIQGIAIPAPNTRINNNIITPASLLVNFGYGSLKYM</sequence>
<dbReference type="InterPro" id="IPR012674">
    <property type="entry name" value="Calycin"/>
</dbReference>
<dbReference type="InterPro" id="IPR000566">
    <property type="entry name" value="Lipocln_cytosolic_FA-bd_dom"/>
</dbReference>